<dbReference type="Proteomes" id="UP000654401">
    <property type="component" value="Unassembled WGS sequence"/>
</dbReference>
<comment type="similarity">
    <text evidence="2">Belongs to the major facilitator superfamily. Nitrate/nitrite porter (TC 2.A.1.8) family.</text>
</comment>
<feature type="transmembrane region" description="Helical" evidence="8">
    <location>
        <begin position="375"/>
        <end position="397"/>
    </location>
</feature>
<feature type="transmembrane region" description="Helical" evidence="8">
    <location>
        <begin position="312"/>
        <end position="335"/>
    </location>
</feature>
<dbReference type="InterPro" id="IPR020846">
    <property type="entry name" value="MFS_dom"/>
</dbReference>
<reference evidence="10 11" key="1">
    <citation type="submission" date="2020-08" db="EMBL/GenBank/DDBJ databases">
        <title>Bridging the membrane lipid divide: bacteria of the FCB group superphylum have the potential to synthesize archaeal ether lipids.</title>
        <authorList>
            <person name="Villanueva L."/>
            <person name="Von Meijenfeldt F.A.B."/>
            <person name="Westbye A.B."/>
            <person name="Yadav S."/>
            <person name="Hopmans E.C."/>
            <person name="Dutilh B.E."/>
            <person name="Sinninghe Damste J.S."/>
        </authorList>
    </citation>
    <scope>NUCLEOTIDE SEQUENCE [LARGE SCALE GENOMIC DNA]</scope>
    <source>
        <strain evidence="10">NIOZ-UU100</strain>
    </source>
</reference>
<dbReference type="PANTHER" id="PTHR23515">
    <property type="entry name" value="HIGH-AFFINITY NITRATE TRANSPORTER 2.3"/>
    <property type="match status" value="1"/>
</dbReference>
<dbReference type="GO" id="GO:0015112">
    <property type="term" value="F:nitrate transmembrane transporter activity"/>
    <property type="evidence" value="ECO:0007669"/>
    <property type="project" value="InterPro"/>
</dbReference>
<dbReference type="InterPro" id="IPR036259">
    <property type="entry name" value="MFS_trans_sf"/>
</dbReference>
<keyword evidence="6 8" id="KW-0472">Membrane</keyword>
<dbReference type="GO" id="GO:0042128">
    <property type="term" value="P:nitrate assimilation"/>
    <property type="evidence" value="ECO:0007669"/>
    <property type="project" value="UniProtKB-KW"/>
</dbReference>
<evidence type="ECO:0000256" key="2">
    <source>
        <dbReference type="ARBA" id="ARBA00008432"/>
    </source>
</evidence>
<dbReference type="GO" id="GO:0016020">
    <property type="term" value="C:membrane"/>
    <property type="evidence" value="ECO:0007669"/>
    <property type="project" value="UniProtKB-SubCell"/>
</dbReference>
<dbReference type="PROSITE" id="PS51257">
    <property type="entry name" value="PROKAR_LIPOPROTEIN"/>
    <property type="match status" value="1"/>
</dbReference>
<feature type="transmembrane region" description="Helical" evidence="8">
    <location>
        <begin position="72"/>
        <end position="92"/>
    </location>
</feature>
<dbReference type="EMBL" id="JACNFK010000038">
    <property type="protein sequence ID" value="MBC8520316.1"/>
    <property type="molecule type" value="Genomic_DNA"/>
</dbReference>
<keyword evidence="4 8" id="KW-1133">Transmembrane helix</keyword>
<keyword evidence="5" id="KW-0534">Nitrate assimilation</keyword>
<dbReference type="SUPFAM" id="SSF103473">
    <property type="entry name" value="MFS general substrate transporter"/>
    <property type="match status" value="1"/>
</dbReference>
<evidence type="ECO:0000256" key="3">
    <source>
        <dbReference type="ARBA" id="ARBA00022692"/>
    </source>
</evidence>
<comment type="caution">
    <text evidence="10">The sequence shown here is derived from an EMBL/GenBank/DDBJ whole genome shotgun (WGS) entry which is preliminary data.</text>
</comment>
<protein>
    <submittedName>
        <fullName evidence="10">NarK/NasA family nitrate transporter</fullName>
    </submittedName>
</protein>
<evidence type="ECO:0000256" key="6">
    <source>
        <dbReference type="ARBA" id="ARBA00023136"/>
    </source>
</evidence>
<feature type="transmembrane region" description="Helical" evidence="8">
    <location>
        <begin position="212"/>
        <end position="230"/>
    </location>
</feature>
<keyword evidence="3 8" id="KW-0812">Transmembrane</keyword>
<feature type="transmembrane region" description="Helical" evidence="8">
    <location>
        <begin position="275"/>
        <end position="292"/>
    </location>
</feature>
<feature type="transmembrane region" description="Helical" evidence="8">
    <location>
        <begin position="133"/>
        <end position="161"/>
    </location>
</feature>
<evidence type="ECO:0000256" key="4">
    <source>
        <dbReference type="ARBA" id="ARBA00022989"/>
    </source>
</evidence>
<dbReference type="Pfam" id="PF07690">
    <property type="entry name" value="MFS_1"/>
    <property type="match status" value="1"/>
</dbReference>
<sequence length="480" mass="53562">MPSFRAQQLSVLTMNTFAFTACFAVWVMFSIIGIPIKELLTLSETQFGILIATPILTGSITRLPVGMLTDKFGGRIVYFLLMLATILPLWFISEATEYWQFIVLGLFVGIAGASFSVGIAYTARWFTKEKQGFAMGIFGAGNAGAALTKFVAPSLVVAYGWEMVPKVYAVAMFVVVVLYWMFTYEDPEHKVGSHITIADQLKMLGDPKIWKYMQYYSLVFGGFVGLSLWMTKYYIAEYGFDLTTAALLAAVFVLPSGVIRALGGWFSDKYGAYKVTWWVMWISWVCLFLMSYPQTEMVIKTTTGSVVVGVGLNVWVFTSLLFVVGIAWGFGKASVFKFLSDEYPDNIGVASGIVGLAGGMGGFLLPIMFGALIDFTGINSVVFMLLYGATSVSLVWMHYTFAKDKQRQDALLARDHVMREYEQSHEDLESYATARAAVEQSEIIEQFYNSYTSAREKARQEAERLKRQRMEGTLPSESLE</sequence>
<dbReference type="PROSITE" id="PS50850">
    <property type="entry name" value="MFS"/>
    <property type="match status" value="1"/>
</dbReference>
<dbReference type="InterPro" id="IPR011701">
    <property type="entry name" value="MFS"/>
</dbReference>
<accession>A0A8J6NY73</accession>
<feature type="transmembrane region" description="Helical" evidence="8">
    <location>
        <begin position="347"/>
        <end position="369"/>
    </location>
</feature>
<evidence type="ECO:0000256" key="8">
    <source>
        <dbReference type="SAM" id="Phobius"/>
    </source>
</evidence>
<dbReference type="Gene3D" id="1.20.1250.20">
    <property type="entry name" value="MFS general substrate transporter like domains"/>
    <property type="match status" value="2"/>
</dbReference>
<dbReference type="InterPro" id="IPR044772">
    <property type="entry name" value="NO3_transporter"/>
</dbReference>
<comment type="subcellular location">
    <subcellularLocation>
        <location evidence="1">Membrane</location>
        <topology evidence="1">Multi-pass membrane protein</topology>
    </subcellularLocation>
</comment>
<dbReference type="CDD" id="cd17341">
    <property type="entry name" value="MFS_NRT2_like"/>
    <property type="match status" value="1"/>
</dbReference>
<feature type="compositionally biased region" description="Basic and acidic residues" evidence="7">
    <location>
        <begin position="459"/>
        <end position="470"/>
    </location>
</feature>
<feature type="transmembrane region" description="Helical" evidence="8">
    <location>
        <begin position="98"/>
        <end position="121"/>
    </location>
</feature>
<feature type="transmembrane region" description="Helical" evidence="8">
    <location>
        <begin position="12"/>
        <end position="34"/>
    </location>
</feature>
<feature type="domain" description="Major facilitator superfamily (MFS) profile" evidence="9">
    <location>
        <begin position="10"/>
        <end position="405"/>
    </location>
</feature>
<evidence type="ECO:0000256" key="1">
    <source>
        <dbReference type="ARBA" id="ARBA00004141"/>
    </source>
</evidence>
<proteinExistence type="inferred from homology"/>
<evidence type="ECO:0000313" key="10">
    <source>
        <dbReference type="EMBL" id="MBC8520316.1"/>
    </source>
</evidence>
<evidence type="ECO:0000256" key="7">
    <source>
        <dbReference type="SAM" id="MobiDB-lite"/>
    </source>
</evidence>
<feature type="transmembrane region" description="Helical" evidence="8">
    <location>
        <begin position="242"/>
        <end position="263"/>
    </location>
</feature>
<evidence type="ECO:0000256" key="5">
    <source>
        <dbReference type="ARBA" id="ARBA00023063"/>
    </source>
</evidence>
<gene>
    <name evidence="10" type="ORF">H8D24_07950</name>
</gene>
<feature type="region of interest" description="Disordered" evidence="7">
    <location>
        <begin position="459"/>
        <end position="480"/>
    </location>
</feature>
<evidence type="ECO:0000259" key="9">
    <source>
        <dbReference type="PROSITE" id="PS50850"/>
    </source>
</evidence>
<organism evidence="10 11">
    <name type="scientific">Candidatus Thiopontia autotrophica</name>
    <dbReference type="NCBI Taxonomy" id="2841688"/>
    <lineage>
        <taxon>Bacteria</taxon>
        <taxon>Pseudomonadati</taxon>
        <taxon>Pseudomonadota</taxon>
        <taxon>Gammaproteobacteria</taxon>
        <taxon>Candidatus Thiopontia</taxon>
    </lineage>
</organism>
<dbReference type="AlphaFoldDB" id="A0A8J6NY73"/>
<feature type="transmembrane region" description="Helical" evidence="8">
    <location>
        <begin position="167"/>
        <end position="184"/>
    </location>
</feature>
<evidence type="ECO:0000313" key="11">
    <source>
        <dbReference type="Proteomes" id="UP000654401"/>
    </source>
</evidence>
<name>A0A8J6NY73_9GAMM</name>